<feature type="transmembrane region" description="Helical" evidence="1">
    <location>
        <begin position="52"/>
        <end position="71"/>
    </location>
</feature>
<dbReference type="AlphaFoldDB" id="A0A6P0UL53"/>
<dbReference type="RefSeq" id="WP_163694238.1">
    <property type="nucleotide sequence ID" value="NZ_FXTW01000010.1"/>
</dbReference>
<keyword evidence="3" id="KW-1185">Reference proteome</keyword>
<keyword evidence="1" id="KW-0812">Transmembrane</keyword>
<reference evidence="2 3" key="1">
    <citation type="submission" date="2020-01" db="EMBL/GenBank/DDBJ databases">
        <title>Muriicola jejuensis KCTC 22299.</title>
        <authorList>
            <person name="Wang G."/>
        </authorList>
    </citation>
    <scope>NUCLEOTIDE SEQUENCE [LARGE SCALE GENOMIC DNA]</scope>
    <source>
        <strain evidence="2 3">KCTC 22299</strain>
    </source>
</reference>
<dbReference type="Proteomes" id="UP000468443">
    <property type="component" value="Unassembled WGS sequence"/>
</dbReference>
<dbReference type="EMBL" id="JAABOP010000012">
    <property type="protein sequence ID" value="NER11783.1"/>
    <property type="molecule type" value="Genomic_DNA"/>
</dbReference>
<evidence type="ECO:0000256" key="1">
    <source>
        <dbReference type="SAM" id="Phobius"/>
    </source>
</evidence>
<keyword evidence="1" id="KW-0472">Membrane</keyword>
<sequence>MIKSENISIPLVIAGVLILGSFVPIIQIAMLHGNGTLMYVMDLLVDNISESTLNYVNLYFGILCVIAFFFSKRLGYKILWAIFSTFFLHGFIVFLELDFTNGGDTSPYFLGFIIAGVLSSLPLLVAGYVKERKEAST</sequence>
<evidence type="ECO:0000313" key="3">
    <source>
        <dbReference type="Proteomes" id="UP000468443"/>
    </source>
</evidence>
<accession>A0A6P0UL53</accession>
<name>A0A6P0UL53_9FLAO</name>
<proteinExistence type="predicted"/>
<comment type="caution">
    <text evidence="2">The sequence shown here is derived from an EMBL/GenBank/DDBJ whole genome shotgun (WGS) entry which is preliminary data.</text>
</comment>
<keyword evidence="1" id="KW-1133">Transmembrane helix</keyword>
<evidence type="ECO:0000313" key="2">
    <source>
        <dbReference type="EMBL" id="NER11783.1"/>
    </source>
</evidence>
<organism evidence="2 3">
    <name type="scientific">Muriicola jejuensis</name>
    <dbReference type="NCBI Taxonomy" id="504488"/>
    <lineage>
        <taxon>Bacteria</taxon>
        <taxon>Pseudomonadati</taxon>
        <taxon>Bacteroidota</taxon>
        <taxon>Flavobacteriia</taxon>
        <taxon>Flavobacteriales</taxon>
        <taxon>Flavobacteriaceae</taxon>
        <taxon>Muriicola</taxon>
    </lineage>
</organism>
<protein>
    <submittedName>
        <fullName evidence="2">Uncharacterized protein</fullName>
    </submittedName>
</protein>
<gene>
    <name evidence="2" type="ORF">GWK09_14750</name>
</gene>
<feature type="transmembrane region" description="Helical" evidence="1">
    <location>
        <begin position="107"/>
        <end position="129"/>
    </location>
</feature>
<feature type="transmembrane region" description="Helical" evidence="1">
    <location>
        <begin position="78"/>
        <end position="95"/>
    </location>
</feature>
<feature type="transmembrane region" description="Helical" evidence="1">
    <location>
        <begin position="7"/>
        <end position="32"/>
    </location>
</feature>